<dbReference type="InterPro" id="IPR020599">
    <property type="entry name" value="Transl_elong_fac_P/YeiP"/>
</dbReference>
<dbReference type="OrthoDB" id="9801844at2"/>
<accession>A0A346A403</accession>
<dbReference type="RefSeq" id="WP_115694279.1">
    <property type="nucleotide sequence ID" value="NZ_CP031417.1"/>
</dbReference>
<dbReference type="Pfam" id="PF09285">
    <property type="entry name" value="Elong-fact-P_C"/>
    <property type="match status" value="1"/>
</dbReference>
<reference evidence="12 13" key="1">
    <citation type="submission" date="2018-07" db="EMBL/GenBank/DDBJ databases">
        <authorList>
            <person name="Quirk P.G."/>
            <person name="Krulwich T.A."/>
        </authorList>
    </citation>
    <scope>NUCLEOTIDE SEQUENCE [LARGE SCALE GENOMIC DNA]</scope>
    <source>
        <strain evidence="12 13">CC-BB4</strain>
    </source>
</reference>
<dbReference type="GO" id="GO:0043043">
    <property type="term" value="P:peptide biosynthetic process"/>
    <property type="evidence" value="ECO:0007669"/>
    <property type="project" value="InterPro"/>
</dbReference>
<dbReference type="GO" id="GO:0005829">
    <property type="term" value="C:cytosol"/>
    <property type="evidence" value="ECO:0007669"/>
    <property type="project" value="UniProtKB-ARBA"/>
</dbReference>
<dbReference type="Pfam" id="PF01132">
    <property type="entry name" value="EFP"/>
    <property type="match status" value="1"/>
</dbReference>
<dbReference type="InterPro" id="IPR008991">
    <property type="entry name" value="Translation_prot_SH3-like_sf"/>
</dbReference>
<dbReference type="InterPro" id="IPR013852">
    <property type="entry name" value="Transl_elong_P/YeiP_CS"/>
</dbReference>
<dbReference type="GO" id="GO:0003746">
    <property type="term" value="F:translation elongation factor activity"/>
    <property type="evidence" value="ECO:0007669"/>
    <property type="project" value="UniProtKB-UniRule"/>
</dbReference>
<dbReference type="PANTHER" id="PTHR30053:SF14">
    <property type="entry name" value="TRANSLATION ELONGATION FACTOR KOW-LIKE DOMAIN-CONTAINING PROTEIN"/>
    <property type="match status" value="1"/>
</dbReference>
<dbReference type="PANTHER" id="PTHR30053">
    <property type="entry name" value="ELONGATION FACTOR P"/>
    <property type="match status" value="1"/>
</dbReference>
<evidence type="ECO:0000256" key="5">
    <source>
        <dbReference type="ARBA" id="ARBA00022768"/>
    </source>
</evidence>
<dbReference type="InterPro" id="IPR001059">
    <property type="entry name" value="Transl_elong_P/YeiP_cen"/>
</dbReference>
<dbReference type="Gene3D" id="2.30.30.30">
    <property type="match status" value="1"/>
</dbReference>
<evidence type="ECO:0000259" key="11">
    <source>
        <dbReference type="SMART" id="SM01185"/>
    </source>
</evidence>
<dbReference type="KEGG" id="ptaw:DW352_07180"/>
<evidence type="ECO:0000256" key="6">
    <source>
        <dbReference type="ARBA" id="ARBA00022917"/>
    </source>
</evidence>
<comment type="function">
    <text evidence="7">Involved in peptide bond synthesis. Stimulates efficient translation and peptide-bond synthesis on native or reconstituted 70S ribosomes in vitro. Probably functions indirectly by altering the affinity of the ribosome for aminoacyl-tRNA, thus increasing their reactivity as acceptors for peptidyl transferase.</text>
</comment>
<keyword evidence="5 7" id="KW-0251">Elongation factor</keyword>
<feature type="domain" description="Translation elongation factor P/YeiP central" evidence="11">
    <location>
        <begin position="82"/>
        <end position="136"/>
    </location>
</feature>
<dbReference type="Pfam" id="PF08207">
    <property type="entry name" value="EFP_N"/>
    <property type="match status" value="1"/>
</dbReference>
<dbReference type="EMBL" id="CP031417">
    <property type="protein sequence ID" value="AXK83900.1"/>
    <property type="molecule type" value="Genomic_DNA"/>
</dbReference>
<dbReference type="CDD" id="cd05794">
    <property type="entry name" value="S1_EF-P_repeat_2"/>
    <property type="match status" value="1"/>
</dbReference>
<comment type="similarity">
    <text evidence="3 7 9">Belongs to the elongation factor P family.</text>
</comment>
<evidence type="ECO:0000313" key="13">
    <source>
        <dbReference type="Proteomes" id="UP000254889"/>
    </source>
</evidence>
<evidence type="ECO:0000256" key="1">
    <source>
        <dbReference type="ARBA" id="ARBA00004496"/>
    </source>
</evidence>
<dbReference type="SMART" id="SM00841">
    <property type="entry name" value="Elong-fact-P_C"/>
    <property type="match status" value="1"/>
</dbReference>
<evidence type="ECO:0000259" key="10">
    <source>
        <dbReference type="SMART" id="SM00841"/>
    </source>
</evidence>
<dbReference type="AlphaFoldDB" id="A0A346A403"/>
<dbReference type="InterPro" id="IPR015365">
    <property type="entry name" value="Elong-fact-P_C"/>
</dbReference>
<evidence type="ECO:0000313" key="12">
    <source>
        <dbReference type="EMBL" id="AXK83900.1"/>
    </source>
</evidence>
<dbReference type="SUPFAM" id="SSF50104">
    <property type="entry name" value="Translation proteins SH3-like domain"/>
    <property type="match status" value="1"/>
</dbReference>
<dbReference type="FunFam" id="2.40.50.140:FF:000004">
    <property type="entry name" value="Elongation factor P"/>
    <property type="match status" value="1"/>
</dbReference>
<evidence type="ECO:0000256" key="3">
    <source>
        <dbReference type="ARBA" id="ARBA00009479"/>
    </source>
</evidence>
<dbReference type="SMART" id="SM01185">
    <property type="entry name" value="EFP"/>
    <property type="match status" value="1"/>
</dbReference>
<dbReference type="InterPro" id="IPR011768">
    <property type="entry name" value="Transl_elongation_fac_P"/>
</dbReference>
<dbReference type="FunFam" id="2.40.50.140:FF:000009">
    <property type="entry name" value="Elongation factor P"/>
    <property type="match status" value="1"/>
</dbReference>
<evidence type="ECO:0000256" key="9">
    <source>
        <dbReference type="RuleBase" id="RU004389"/>
    </source>
</evidence>
<proteinExistence type="inferred from homology"/>
<evidence type="ECO:0000256" key="8">
    <source>
        <dbReference type="NCBIfam" id="TIGR00038"/>
    </source>
</evidence>
<feature type="domain" description="Elongation factor P C-terminal" evidence="10">
    <location>
        <begin position="144"/>
        <end position="199"/>
    </location>
</feature>
<keyword evidence="4 7" id="KW-0963">Cytoplasm</keyword>
<dbReference type="Gene3D" id="2.40.50.140">
    <property type="entry name" value="Nucleic acid-binding proteins"/>
    <property type="match status" value="2"/>
</dbReference>
<dbReference type="NCBIfam" id="NF001810">
    <property type="entry name" value="PRK00529.1"/>
    <property type="match status" value="1"/>
</dbReference>
<protein>
    <recommendedName>
        <fullName evidence="7 8">Elongation factor P</fullName>
        <shortName evidence="7">EF-P</shortName>
    </recommendedName>
</protein>
<organism evidence="12 13">
    <name type="scientific">Pseudolabrys taiwanensis</name>
    <dbReference type="NCBI Taxonomy" id="331696"/>
    <lineage>
        <taxon>Bacteria</taxon>
        <taxon>Pseudomonadati</taxon>
        <taxon>Pseudomonadota</taxon>
        <taxon>Alphaproteobacteria</taxon>
        <taxon>Hyphomicrobiales</taxon>
        <taxon>Xanthobacteraceae</taxon>
        <taxon>Pseudolabrys</taxon>
    </lineage>
</organism>
<evidence type="ECO:0000256" key="7">
    <source>
        <dbReference type="HAMAP-Rule" id="MF_00141"/>
    </source>
</evidence>
<sequence length="202" mass="22519">MVRPENRPRSRILVVKVIASQIRKGNIVDLDGKLYVVLNAESFHPGKGTPTTQIDMRRISDGVKTQQRYKTTDQVERAHVEDHEFSYLYQDGDGFHFMNQENYEQLQVPADVVGDYAPYLQEGMIVSLAIHEGIAVSMEIPQKVTLEITDTEPVVKGQTASGSFKPAMLSNGVRTMVPTHIVTGTRVVVNTADGSYVERAKD</sequence>
<dbReference type="PROSITE" id="PS01275">
    <property type="entry name" value="EFP"/>
    <property type="match status" value="1"/>
</dbReference>
<dbReference type="NCBIfam" id="TIGR00038">
    <property type="entry name" value="efp"/>
    <property type="match status" value="1"/>
</dbReference>
<name>A0A346A403_9HYPH</name>
<dbReference type="InterPro" id="IPR013185">
    <property type="entry name" value="Transl_elong_KOW-like"/>
</dbReference>
<dbReference type="HAMAP" id="MF_00141">
    <property type="entry name" value="EF_P"/>
    <property type="match status" value="1"/>
</dbReference>
<dbReference type="PIRSF" id="PIRSF005901">
    <property type="entry name" value="EF-P"/>
    <property type="match status" value="1"/>
</dbReference>
<keyword evidence="6 7" id="KW-0648">Protein biosynthesis</keyword>
<dbReference type="CDD" id="cd04470">
    <property type="entry name" value="S1_EF-P_repeat_1"/>
    <property type="match status" value="1"/>
</dbReference>
<dbReference type="InterPro" id="IPR014722">
    <property type="entry name" value="Rib_uL2_dom2"/>
</dbReference>
<dbReference type="UniPathway" id="UPA00345"/>
<evidence type="ECO:0000256" key="2">
    <source>
        <dbReference type="ARBA" id="ARBA00004815"/>
    </source>
</evidence>
<gene>
    <name evidence="7 12" type="primary">efp</name>
    <name evidence="12" type="ORF">DW352_07180</name>
</gene>
<dbReference type="Proteomes" id="UP000254889">
    <property type="component" value="Chromosome"/>
</dbReference>
<dbReference type="SUPFAM" id="SSF50249">
    <property type="entry name" value="Nucleic acid-binding proteins"/>
    <property type="match status" value="2"/>
</dbReference>
<keyword evidence="13" id="KW-1185">Reference proteome</keyword>
<evidence type="ECO:0000256" key="4">
    <source>
        <dbReference type="ARBA" id="ARBA00022490"/>
    </source>
</evidence>
<comment type="pathway">
    <text evidence="2 7">Protein biosynthesis; polypeptide chain elongation.</text>
</comment>
<dbReference type="InterPro" id="IPR012340">
    <property type="entry name" value="NA-bd_OB-fold"/>
</dbReference>
<comment type="subcellular location">
    <subcellularLocation>
        <location evidence="1 7">Cytoplasm</location>
    </subcellularLocation>
</comment>